<feature type="compositionally biased region" description="Basic and acidic residues" evidence="7">
    <location>
        <begin position="1339"/>
        <end position="1348"/>
    </location>
</feature>
<dbReference type="SUPFAM" id="SSF82199">
    <property type="entry name" value="SET domain"/>
    <property type="match status" value="1"/>
</dbReference>
<evidence type="ECO:0008006" key="12">
    <source>
        <dbReference type="Google" id="ProtNLM"/>
    </source>
</evidence>
<feature type="compositionally biased region" description="Polar residues" evidence="7">
    <location>
        <begin position="293"/>
        <end position="306"/>
    </location>
</feature>
<keyword evidence="2" id="KW-0808">Transferase</keyword>
<dbReference type="RefSeq" id="XP_069201504.1">
    <property type="nucleotide sequence ID" value="XM_069341430.1"/>
</dbReference>
<keyword evidence="11" id="KW-1185">Reference proteome</keyword>
<feature type="compositionally biased region" description="Polar residues" evidence="7">
    <location>
        <begin position="1304"/>
        <end position="1329"/>
    </location>
</feature>
<keyword evidence="3" id="KW-0949">S-adenosyl-L-methionine</keyword>
<name>A0ABR3PGF7_9PEZI</name>
<comment type="catalytic activity">
    <reaction evidence="6">
        <text>L-lysyl(27)-[histone H3] + 3 S-adenosyl-L-methionine = N(6),N(6),N(6)-trimethyl-L-lysyl(27)-[histone H3] + 3 S-adenosyl-L-homocysteine + 3 H(+)</text>
        <dbReference type="Rhea" id="RHEA:60292"/>
        <dbReference type="Rhea" id="RHEA-COMP:15535"/>
        <dbReference type="Rhea" id="RHEA-COMP:15548"/>
        <dbReference type="ChEBI" id="CHEBI:15378"/>
        <dbReference type="ChEBI" id="CHEBI:29969"/>
        <dbReference type="ChEBI" id="CHEBI:57856"/>
        <dbReference type="ChEBI" id="CHEBI:59789"/>
        <dbReference type="ChEBI" id="CHEBI:61961"/>
        <dbReference type="EC" id="2.1.1.356"/>
    </reaction>
</comment>
<feature type="region of interest" description="Disordered" evidence="7">
    <location>
        <begin position="14"/>
        <end position="66"/>
    </location>
</feature>
<feature type="compositionally biased region" description="Polar residues" evidence="7">
    <location>
        <begin position="93"/>
        <end position="113"/>
    </location>
</feature>
<dbReference type="InterPro" id="IPR046341">
    <property type="entry name" value="SET_dom_sf"/>
</dbReference>
<feature type="region of interest" description="Disordered" evidence="7">
    <location>
        <begin position="91"/>
        <end position="113"/>
    </location>
</feature>
<feature type="compositionally biased region" description="Basic and acidic residues" evidence="7">
    <location>
        <begin position="468"/>
        <end position="482"/>
    </location>
</feature>
<evidence type="ECO:0000256" key="4">
    <source>
        <dbReference type="ARBA" id="ARBA00023015"/>
    </source>
</evidence>
<dbReference type="PROSITE" id="PS51633">
    <property type="entry name" value="CXC"/>
    <property type="match status" value="1"/>
</dbReference>
<evidence type="ECO:0000313" key="10">
    <source>
        <dbReference type="EMBL" id="KAL1305231.1"/>
    </source>
</evidence>
<accession>A0ABR3PGF7</accession>
<dbReference type="InterPro" id="IPR041355">
    <property type="entry name" value="Pre-SET_CXC"/>
</dbReference>
<feature type="compositionally biased region" description="Polar residues" evidence="7">
    <location>
        <begin position="555"/>
        <end position="565"/>
    </location>
</feature>
<dbReference type="PANTHER" id="PTHR45747">
    <property type="entry name" value="HISTONE-LYSINE N-METHYLTRANSFERASE E(Z)"/>
    <property type="match status" value="1"/>
</dbReference>
<evidence type="ECO:0000256" key="2">
    <source>
        <dbReference type="ARBA" id="ARBA00022679"/>
    </source>
</evidence>
<protein>
    <recommendedName>
        <fullName evidence="12">SET domain-containing protein</fullName>
    </recommendedName>
</protein>
<feature type="compositionally biased region" description="Low complexity" evidence="7">
    <location>
        <begin position="48"/>
        <end position="57"/>
    </location>
</feature>
<feature type="domain" description="CXC" evidence="9">
    <location>
        <begin position="960"/>
        <end position="1070"/>
    </location>
</feature>
<dbReference type="SMART" id="SM00317">
    <property type="entry name" value="SET"/>
    <property type="match status" value="1"/>
</dbReference>
<dbReference type="PROSITE" id="PS50280">
    <property type="entry name" value="SET"/>
    <property type="match status" value="1"/>
</dbReference>
<feature type="compositionally biased region" description="Basic and acidic residues" evidence="7">
    <location>
        <begin position="1377"/>
        <end position="1390"/>
    </location>
</feature>
<feature type="compositionally biased region" description="Basic and acidic residues" evidence="7">
    <location>
        <begin position="1284"/>
        <end position="1298"/>
    </location>
</feature>
<feature type="compositionally biased region" description="Basic residues" evidence="7">
    <location>
        <begin position="1272"/>
        <end position="1283"/>
    </location>
</feature>
<feature type="compositionally biased region" description="Basic residues" evidence="7">
    <location>
        <begin position="1435"/>
        <end position="1446"/>
    </location>
</feature>
<gene>
    <name evidence="10" type="ORF">AAFC00_002148</name>
</gene>
<feature type="region of interest" description="Disordered" evidence="7">
    <location>
        <begin position="540"/>
        <end position="565"/>
    </location>
</feature>
<dbReference type="InterPro" id="IPR026489">
    <property type="entry name" value="CXC_dom"/>
</dbReference>
<feature type="compositionally biased region" description="Polar residues" evidence="7">
    <location>
        <begin position="191"/>
        <end position="217"/>
    </location>
</feature>
<dbReference type="Pfam" id="PF00856">
    <property type="entry name" value="SET"/>
    <property type="match status" value="1"/>
</dbReference>
<feature type="compositionally biased region" description="Basic and acidic residues" evidence="7">
    <location>
        <begin position="177"/>
        <end position="189"/>
    </location>
</feature>
<evidence type="ECO:0000256" key="7">
    <source>
        <dbReference type="SAM" id="MobiDB-lite"/>
    </source>
</evidence>
<proteinExistence type="predicted"/>
<feature type="compositionally biased region" description="Basic and acidic residues" evidence="7">
    <location>
        <begin position="409"/>
        <end position="435"/>
    </location>
</feature>
<keyword evidence="5" id="KW-0804">Transcription</keyword>
<feature type="compositionally biased region" description="Low complexity" evidence="7">
    <location>
        <begin position="281"/>
        <end position="292"/>
    </location>
</feature>
<reference evidence="10 11" key="1">
    <citation type="submission" date="2024-07" db="EMBL/GenBank/DDBJ databases">
        <title>Draft sequence of the Neodothiora populina.</title>
        <authorList>
            <person name="Drown D.D."/>
            <person name="Schuette U.S."/>
            <person name="Buechlein A.B."/>
            <person name="Rusch D.R."/>
            <person name="Winton L.W."/>
            <person name="Adams G.A."/>
        </authorList>
    </citation>
    <scope>NUCLEOTIDE SEQUENCE [LARGE SCALE GENOMIC DNA]</scope>
    <source>
        <strain evidence="10 11">CPC 39397</strain>
    </source>
</reference>
<feature type="region of interest" description="Disordered" evidence="7">
    <location>
        <begin position="368"/>
        <end position="491"/>
    </location>
</feature>
<feature type="compositionally biased region" description="Acidic residues" evidence="7">
    <location>
        <begin position="1410"/>
        <end position="1421"/>
    </location>
</feature>
<comment type="caution">
    <text evidence="10">The sequence shown here is derived from an EMBL/GenBank/DDBJ whole genome shotgun (WGS) entry which is preliminary data.</text>
</comment>
<evidence type="ECO:0000256" key="5">
    <source>
        <dbReference type="ARBA" id="ARBA00023163"/>
    </source>
</evidence>
<dbReference type="Pfam" id="PF18264">
    <property type="entry name" value="preSET_CXC"/>
    <property type="match status" value="1"/>
</dbReference>
<sequence>MALHIDLTVDEDVRLADKSAIPRPSKSKQKHSQLSRDLAVDIKHQLSRRSLSGQSSRADLLGTRGAPTVISDSDSVSIATSHGTFRAPVAFSSAGSPSSHTTTVTQSVDLQKNSGEAKVGDSIVNGGLGMSSVHSGKKIQGLIKGPFSDSSDASAMKASAFTDGSVRKRKFQDDAFAKSDSQKKARLVEDSLSNQTTTSQPSHQSLEGRSRGNSASINRPGRGHEVHTVHNKPAACSSAAPSTSSRPAKAHPANGVLNSEPRVLPTPVNQAGRPQLQGDITSQSADASTSASVKTSNSVQPNPSSRTELDNILERVLGRRANSWKRDEPAYWNYVKDLYLTWSTAKRNGSKASLESLENVVKSICKDDEDSRVDYPPNSPLSEPLEESTEWDSGTTPKNKKGSSNIPRAAHEPTHKLTQESKENPGQDHSRRLDSNSHQPSKIDSNEGALQVHSANARQTPTSPERTVVVKDYNEIGRDKNKAISPKKPKAMTFSHSKTATANHNPDDNTRRHPVAHDHTNKATDVAAPICAISASSEPIRTFGQPSKPEVRASKAQTETTAETHDSIQQQLRENAAREKKVSLAEAQSIMKNHLAEMHRDHEYKVHAEMRRAHMHTFPTFNTPATDVPLTTRYGMTCVAKSVSPFQGMEAIERRNASGKDKMIKIEARTYKNNRTTSKITLGCEVSTIDPHKPEVHGYTGDMPRYTHYVSINRNVLGQNTKQMHVWPYFGSDVESDETWEAQVQDDLRKRFDVDVEQWPRKIYRAQQVQVYMPYVESFLDEIGCGMSDILYYLLEPDEDGIRTASKDCLSRNKVCEEDLDRSSTRWVKVFSKLQRPSSDMLRKAAIACTVFSRALQHFSKSTDHLTMWHIARKHQAAHLSDETQEPDIDPYSFACRICHLHDCPYHGEVLDVDNSSDLYEDDLDADYPPNINHKKRVALPTSAYDDGDYEAETRFPKRGLDWWLRKSHSGNHAKRGPFYPCSHPGLTCDEAQCQCFRDKVHCEKACACPMGCNRRFRGCSCKENSLKRCLQDDRCECFRLNRECDPDVCGECGVDIVLDRERYNDDELLSTCCRNAAIQHGRPKRTVLGASKVHGFGLFAGEAIKAHDFLGEYVGEIIPERESERRGIIYEKQKLSYVFLLNKDQELDSQHYGNKIRFINHAAMGDGLRNVYPKVVFCNMAHRIGMFALKPIAAGEELFFNYGRQYHKRLFNGRPDESSDDVQSKTKTLKSRSVPLRDIAEDTSEADEQRPGRSRTQKVPKGSRVGSTSKARSKVRSKVRSRVRSEVRPEVKPEVKSKVRSTMIASGTTKSAARKSQNQDGLHVTTSGVEGAQPILARSKDTSDLPRTKPRPQKGKAYLTDNEGDDDYNDIYNFPWERDDLPSRRHADESPLFVNDGDDTSDYGAGQEEVADSEGDDGSDDVPRRSSRSTTRASRPRTSRSKTSRSRASQSRVWLSRASHSRARRP</sequence>
<dbReference type="EMBL" id="JBFMKM010000007">
    <property type="protein sequence ID" value="KAL1305231.1"/>
    <property type="molecule type" value="Genomic_DNA"/>
</dbReference>
<evidence type="ECO:0000313" key="11">
    <source>
        <dbReference type="Proteomes" id="UP001562354"/>
    </source>
</evidence>
<dbReference type="PANTHER" id="PTHR45747:SF4">
    <property type="entry name" value="HISTONE-LYSINE N-METHYLTRANSFERASE E(Z)"/>
    <property type="match status" value="1"/>
</dbReference>
<feature type="compositionally biased region" description="Polar residues" evidence="7">
    <location>
        <begin position="453"/>
        <end position="465"/>
    </location>
</feature>
<evidence type="ECO:0000256" key="6">
    <source>
        <dbReference type="ARBA" id="ARBA00048568"/>
    </source>
</evidence>
<feature type="region of interest" description="Disordered" evidence="7">
    <location>
        <begin position="177"/>
        <end position="307"/>
    </location>
</feature>
<dbReference type="Proteomes" id="UP001562354">
    <property type="component" value="Unassembled WGS sequence"/>
</dbReference>
<feature type="compositionally biased region" description="Low complexity" evidence="7">
    <location>
        <begin position="233"/>
        <end position="247"/>
    </location>
</feature>
<evidence type="ECO:0000256" key="1">
    <source>
        <dbReference type="ARBA" id="ARBA00022603"/>
    </source>
</evidence>
<feature type="compositionally biased region" description="Polar residues" evidence="7">
    <location>
        <begin position="391"/>
        <end position="406"/>
    </location>
</feature>
<dbReference type="GeneID" id="95975850"/>
<feature type="region of interest" description="Disordered" evidence="7">
    <location>
        <begin position="1213"/>
        <end position="1467"/>
    </location>
</feature>
<keyword evidence="1" id="KW-0489">Methyltransferase</keyword>
<evidence type="ECO:0000256" key="3">
    <source>
        <dbReference type="ARBA" id="ARBA00022691"/>
    </source>
</evidence>
<evidence type="ECO:0000259" key="8">
    <source>
        <dbReference type="PROSITE" id="PS50280"/>
    </source>
</evidence>
<dbReference type="InterPro" id="IPR001214">
    <property type="entry name" value="SET_dom"/>
</dbReference>
<dbReference type="InterPro" id="IPR045318">
    <property type="entry name" value="EZH1/2-like"/>
</dbReference>
<keyword evidence="4" id="KW-0805">Transcription regulation</keyword>
<evidence type="ECO:0000259" key="9">
    <source>
        <dbReference type="PROSITE" id="PS51633"/>
    </source>
</evidence>
<feature type="domain" description="SET" evidence="8">
    <location>
        <begin position="1085"/>
        <end position="1204"/>
    </location>
</feature>
<dbReference type="Gene3D" id="2.170.270.10">
    <property type="entry name" value="SET domain"/>
    <property type="match status" value="1"/>
</dbReference>
<organism evidence="10 11">
    <name type="scientific">Neodothiora populina</name>
    <dbReference type="NCBI Taxonomy" id="2781224"/>
    <lineage>
        <taxon>Eukaryota</taxon>
        <taxon>Fungi</taxon>
        <taxon>Dikarya</taxon>
        <taxon>Ascomycota</taxon>
        <taxon>Pezizomycotina</taxon>
        <taxon>Dothideomycetes</taxon>
        <taxon>Dothideomycetidae</taxon>
        <taxon>Dothideales</taxon>
        <taxon>Dothioraceae</taxon>
        <taxon>Neodothiora</taxon>
    </lineage>
</organism>